<dbReference type="Pfam" id="PF09851">
    <property type="entry name" value="SHOCT"/>
    <property type="match status" value="1"/>
</dbReference>
<comment type="caution">
    <text evidence="3">The sequence shown here is derived from an EMBL/GenBank/DDBJ whole genome shotgun (WGS) entry which is preliminary data.</text>
</comment>
<feature type="domain" description="SHOCT" evidence="2">
    <location>
        <begin position="104"/>
        <end position="131"/>
    </location>
</feature>
<protein>
    <submittedName>
        <fullName evidence="3">SHOCT domain-containing protein</fullName>
    </submittedName>
</protein>
<dbReference type="Proteomes" id="UP001500751">
    <property type="component" value="Unassembled WGS sequence"/>
</dbReference>
<keyword evidence="1" id="KW-0812">Transmembrane</keyword>
<sequence>MDHPLLNAFWMIFWFFLWIMWFMLLFRVIADVFSDHSLNGWGKTAWIVLVCVLPFIGIFIYLIARGHGMATRAQMHAEQNKAQFDDYIRQTASSSGGAQGGTVDQLAKLADLKSSGAISEAEFDQAKKKLLAA</sequence>
<keyword evidence="4" id="KW-1185">Reference proteome</keyword>
<accession>A0ABN2TYU9</accession>
<feature type="transmembrane region" description="Helical" evidence="1">
    <location>
        <begin position="45"/>
        <end position="64"/>
    </location>
</feature>
<evidence type="ECO:0000259" key="2">
    <source>
        <dbReference type="Pfam" id="PF09851"/>
    </source>
</evidence>
<evidence type="ECO:0000313" key="4">
    <source>
        <dbReference type="Proteomes" id="UP001500751"/>
    </source>
</evidence>
<organism evidence="3 4">
    <name type="scientific">Catenulispora yoronensis</name>
    <dbReference type="NCBI Taxonomy" id="450799"/>
    <lineage>
        <taxon>Bacteria</taxon>
        <taxon>Bacillati</taxon>
        <taxon>Actinomycetota</taxon>
        <taxon>Actinomycetes</taxon>
        <taxon>Catenulisporales</taxon>
        <taxon>Catenulisporaceae</taxon>
        <taxon>Catenulispora</taxon>
    </lineage>
</organism>
<evidence type="ECO:0000313" key="3">
    <source>
        <dbReference type="EMBL" id="GAA2023959.1"/>
    </source>
</evidence>
<keyword evidence="1" id="KW-0472">Membrane</keyword>
<dbReference type="EMBL" id="BAAAQN010000009">
    <property type="protein sequence ID" value="GAA2023959.1"/>
    <property type="molecule type" value="Genomic_DNA"/>
</dbReference>
<name>A0ABN2TYU9_9ACTN</name>
<dbReference type="RefSeq" id="WP_344665427.1">
    <property type="nucleotide sequence ID" value="NZ_BAAAQN010000009.1"/>
</dbReference>
<keyword evidence="1" id="KW-1133">Transmembrane helix</keyword>
<reference evidence="3 4" key="1">
    <citation type="journal article" date="2019" name="Int. J. Syst. Evol. Microbiol.">
        <title>The Global Catalogue of Microorganisms (GCM) 10K type strain sequencing project: providing services to taxonomists for standard genome sequencing and annotation.</title>
        <authorList>
            <consortium name="The Broad Institute Genomics Platform"/>
            <consortium name="The Broad Institute Genome Sequencing Center for Infectious Disease"/>
            <person name="Wu L."/>
            <person name="Ma J."/>
        </authorList>
    </citation>
    <scope>NUCLEOTIDE SEQUENCE [LARGE SCALE GENOMIC DNA]</scope>
    <source>
        <strain evidence="3 4">JCM 16014</strain>
    </source>
</reference>
<proteinExistence type="predicted"/>
<gene>
    <name evidence="3" type="ORF">GCM10009839_22060</name>
</gene>
<feature type="transmembrane region" description="Helical" evidence="1">
    <location>
        <begin position="12"/>
        <end position="33"/>
    </location>
</feature>
<evidence type="ECO:0000256" key="1">
    <source>
        <dbReference type="SAM" id="Phobius"/>
    </source>
</evidence>
<dbReference type="InterPro" id="IPR018649">
    <property type="entry name" value="SHOCT"/>
</dbReference>